<dbReference type="GO" id="GO:0003700">
    <property type="term" value="F:DNA-binding transcription factor activity"/>
    <property type="evidence" value="ECO:0007669"/>
    <property type="project" value="InterPro"/>
</dbReference>
<evidence type="ECO:0000256" key="1">
    <source>
        <dbReference type="ARBA" id="ARBA00023125"/>
    </source>
</evidence>
<proteinExistence type="predicted"/>
<dbReference type="PATRIC" id="fig|1423807.3.peg.449"/>
<dbReference type="PROSITE" id="PS00552">
    <property type="entry name" value="HTH_MERR_1"/>
    <property type="match status" value="1"/>
</dbReference>
<gene>
    <name evidence="4" type="ORF">FD16_GL000442</name>
</gene>
<dbReference type="SMART" id="SM00422">
    <property type="entry name" value="HTH_MERR"/>
    <property type="match status" value="1"/>
</dbReference>
<feature type="domain" description="HTH merR-type" evidence="3">
    <location>
        <begin position="2"/>
        <end position="71"/>
    </location>
</feature>
<dbReference type="InterPro" id="IPR047057">
    <property type="entry name" value="MerR_fam"/>
</dbReference>
<dbReference type="GO" id="GO:0003677">
    <property type="term" value="F:DNA binding"/>
    <property type="evidence" value="ECO:0007669"/>
    <property type="project" value="UniProtKB-KW"/>
</dbReference>
<dbReference type="Proteomes" id="UP000051820">
    <property type="component" value="Unassembled WGS sequence"/>
</dbReference>
<dbReference type="PANTHER" id="PTHR30204">
    <property type="entry name" value="REDOX-CYCLING DRUG-SENSING TRANSCRIPTIONAL ACTIVATOR SOXR"/>
    <property type="match status" value="1"/>
</dbReference>
<dbReference type="Pfam" id="PF13411">
    <property type="entry name" value="MerR_1"/>
    <property type="match status" value="1"/>
</dbReference>
<organism evidence="4 5">
    <name type="scientific">Paucilactobacillus suebicus DSM 5007 = KCTC 3549</name>
    <dbReference type="NCBI Taxonomy" id="1423807"/>
    <lineage>
        <taxon>Bacteria</taxon>
        <taxon>Bacillati</taxon>
        <taxon>Bacillota</taxon>
        <taxon>Bacilli</taxon>
        <taxon>Lactobacillales</taxon>
        <taxon>Lactobacillaceae</taxon>
        <taxon>Paucilactobacillus</taxon>
    </lineage>
</organism>
<reference evidence="4 5" key="1">
    <citation type="journal article" date="2015" name="Genome Announc.">
        <title>Expanding the biotechnology potential of lactobacilli through comparative genomics of 213 strains and associated genera.</title>
        <authorList>
            <person name="Sun Z."/>
            <person name="Harris H.M."/>
            <person name="McCann A."/>
            <person name="Guo C."/>
            <person name="Argimon S."/>
            <person name="Zhang W."/>
            <person name="Yang X."/>
            <person name="Jeffery I.B."/>
            <person name="Cooney J.C."/>
            <person name="Kagawa T.F."/>
            <person name="Liu W."/>
            <person name="Song Y."/>
            <person name="Salvetti E."/>
            <person name="Wrobel A."/>
            <person name="Rasinkangas P."/>
            <person name="Parkhill J."/>
            <person name="Rea M.C."/>
            <person name="O'Sullivan O."/>
            <person name="Ritari J."/>
            <person name="Douillard F.P."/>
            <person name="Paul Ross R."/>
            <person name="Yang R."/>
            <person name="Briner A.E."/>
            <person name="Felis G.E."/>
            <person name="de Vos W.M."/>
            <person name="Barrangou R."/>
            <person name="Klaenhammer T.R."/>
            <person name="Caufield P.W."/>
            <person name="Cui Y."/>
            <person name="Zhang H."/>
            <person name="O'Toole P.W."/>
        </authorList>
    </citation>
    <scope>NUCLEOTIDE SEQUENCE [LARGE SCALE GENOMIC DNA]</scope>
    <source>
        <strain evidence="4 5">DSM 5007</strain>
    </source>
</reference>
<dbReference type="SUPFAM" id="SSF46955">
    <property type="entry name" value="Putative DNA-binding domain"/>
    <property type="match status" value="1"/>
</dbReference>
<sequence length="147" mass="16451">MAYSIGEVADQTGISEYTLRFYDKQGLMPFVQRSSSGRRMFSQDDMDFIGLISCLKDTGMTLSEIKDFVEMTVEGDATLDQRLELFKQQKAAVKRQIAAANKRLEKLDFKVRYFTAACKAGTEAAVEGDCEIPGSPIRIKQTDSKVI</sequence>
<dbReference type="InterPro" id="IPR009061">
    <property type="entry name" value="DNA-bd_dom_put_sf"/>
</dbReference>
<dbReference type="PANTHER" id="PTHR30204:SF83">
    <property type="entry name" value="TRANSCRIPTIONAL REGULATOR, MERR FAMILY"/>
    <property type="match status" value="1"/>
</dbReference>
<protein>
    <submittedName>
        <fullName evidence="4">Transcription regulator</fullName>
    </submittedName>
</protein>
<keyword evidence="2" id="KW-0175">Coiled coil</keyword>
<evidence type="ECO:0000259" key="3">
    <source>
        <dbReference type="PROSITE" id="PS50937"/>
    </source>
</evidence>
<dbReference type="OrthoDB" id="9811174at2"/>
<keyword evidence="1" id="KW-0238">DNA-binding</keyword>
<dbReference type="Gene3D" id="1.10.1660.10">
    <property type="match status" value="1"/>
</dbReference>
<dbReference type="STRING" id="1423807.FD16_GL000442"/>
<dbReference type="RefSeq" id="WP_010622708.1">
    <property type="nucleotide sequence ID" value="NZ_AZGF01000013.1"/>
</dbReference>
<evidence type="ECO:0000256" key="2">
    <source>
        <dbReference type="SAM" id="Coils"/>
    </source>
</evidence>
<dbReference type="PRINTS" id="PR00040">
    <property type="entry name" value="HTHMERR"/>
</dbReference>
<comment type="caution">
    <text evidence="4">The sequence shown here is derived from an EMBL/GenBank/DDBJ whole genome shotgun (WGS) entry which is preliminary data.</text>
</comment>
<dbReference type="EMBL" id="AZGF01000013">
    <property type="protein sequence ID" value="KRM11902.1"/>
    <property type="molecule type" value="Genomic_DNA"/>
</dbReference>
<accession>A0A0R1W280</accession>
<evidence type="ECO:0000313" key="4">
    <source>
        <dbReference type="EMBL" id="KRM11902.1"/>
    </source>
</evidence>
<dbReference type="CDD" id="cd01109">
    <property type="entry name" value="HTH_YyaN"/>
    <property type="match status" value="1"/>
</dbReference>
<evidence type="ECO:0000313" key="5">
    <source>
        <dbReference type="Proteomes" id="UP000051820"/>
    </source>
</evidence>
<name>A0A0R1W280_9LACO</name>
<dbReference type="AlphaFoldDB" id="A0A0R1W280"/>
<dbReference type="InterPro" id="IPR000551">
    <property type="entry name" value="MerR-type_HTH_dom"/>
</dbReference>
<dbReference type="PROSITE" id="PS50937">
    <property type="entry name" value="HTH_MERR_2"/>
    <property type="match status" value="1"/>
</dbReference>
<dbReference type="eggNOG" id="COG0789">
    <property type="taxonomic scope" value="Bacteria"/>
</dbReference>
<keyword evidence="5" id="KW-1185">Reference proteome</keyword>
<feature type="coiled-coil region" evidence="2">
    <location>
        <begin position="83"/>
        <end position="110"/>
    </location>
</feature>